<dbReference type="Pfam" id="PF13021">
    <property type="entry name" value="DUF3885"/>
    <property type="match status" value="1"/>
</dbReference>
<dbReference type="EMBL" id="FNDX01000010">
    <property type="protein sequence ID" value="SDI95718.1"/>
    <property type="molecule type" value="Genomic_DNA"/>
</dbReference>
<feature type="domain" description="DUF3885" evidence="1">
    <location>
        <begin position="29"/>
        <end position="195"/>
    </location>
</feature>
<dbReference type="InterPro" id="IPR024976">
    <property type="entry name" value="DUF3885"/>
</dbReference>
<reference evidence="3" key="1">
    <citation type="submission" date="2016-10" db="EMBL/GenBank/DDBJ databases">
        <authorList>
            <person name="Varghese N."/>
            <person name="Submissions S."/>
        </authorList>
    </citation>
    <scope>NUCLEOTIDE SEQUENCE [LARGE SCALE GENOMIC DNA]</scope>
    <source>
        <strain evidence="3">CGMCC 1.11012</strain>
    </source>
</reference>
<dbReference type="Proteomes" id="UP000199050">
    <property type="component" value="Unassembled WGS sequence"/>
</dbReference>
<gene>
    <name evidence="2" type="ORF">SAMN05216192_11055</name>
</gene>
<accession>A0A1G8PTP6</accession>
<dbReference type="OrthoDB" id="72213at2"/>
<dbReference type="AlphaFoldDB" id="A0A1G8PTP6"/>
<proteinExistence type="predicted"/>
<protein>
    <recommendedName>
        <fullName evidence="1">DUF3885 domain-containing protein</fullName>
    </recommendedName>
</protein>
<keyword evidence="3" id="KW-1185">Reference proteome</keyword>
<evidence type="ECO:0000259" key="1">
    <source>
        <dbReference type="Pfam" id="PF13021"/>
    </source>
</evidence>
<dbReference type="STRING" id="1174501.SAMN05216192_11055"/>
<sequence>MGLCEFIYEDEGAFAVNIVKELTTHALYIRFELGLGSFMDEACRSEGIHRANAICRSVFDPEDHVIFLHHTSYSRNEKRVSIVRLKRFFKTRLRQQLSSSVLPYEFGESEEDLYTFEWKAEIKAKEIRIPYVLESIENLDFRRKPEAGGQIYLYNKTKGILFHMYDDRGCDVYSSDKDALLPLYHKHRKWILDYNRYQIDNLFGEGLAGIIETDEEQKARRKSNNKKIVESGINLRQINTCCITHYFEIPLANADIFAKELAFTSFEIERVSKTDNRVTFTAAKTEALAQIDYQSHLMSMYGKKYGAYIGWSCVRGD</sequence>
<name>A0A1G8PTP6_9BACL</name>
<evidence type="ECO:0000313" key="3">
    <source>
        <dbReference type="Proteomes" id="UP000199050"/>
    </source>
</evidence>
<evidence type="ECO:0000313" key="2">
    <source>
        <dbReference type="EMBL" id="SDI95718.1"/>
    </source>
</evidence>
<organism evidence="2 3">
    <name type="scientific">Paenibacillus typhae</name>
    <dbReference type="NCBI Taxonomy" id="1174501"/>
    <lineage>
        <taxon>Bacteria</taxon>
        <taxon>Bacillati</taxon>
        <taxon>Bacillota</taxon>
        <taxon>Bacilli</taxon>
        <taxon>Bacillales</taxon>
        <taxon>Paenibacillaceae</taxon>
        <taxon>Paenibacillus</taxon>
    </lineage>
</organism>